<dbReference type="PANTHER" id="PTHR42964">
    <property type="entry name" value="ENOYL-COA HYDRATASE"/>
    <property type="match status" value="1"/>
</dbReference>
<dbReference type="AlphaFoldDB" id="A0A8K0R1L7"/>
<organism evidence="4 5">
    <name type="scientific">Paraphoma chrysanthemicola</name>
    <dbReference type="NCBI Taxonomy" id="798071"/>
    <lineage>
        <taxon>Eukaryota</taxon>
        <taxon>Fungi</taxon>
        <taxon>Dikarya</taxon>
        <taxon>Ascomycota</taxon>
        <taxon>Pezizomycotina</taxon>
        <taxon>Dothideomycetes</taxon>
        <taxon>Pleosporomycetidae</taxon>
        <taxon>Pleosporales</taxon>
        <taxon>Pleosporineae</taxon>
        <taxon>Phaeosphaeriaceae</taxon>
        <taxon>Paraphoma</taxon>
    </lineage>
</organism>
<comment type="similarity">
    <text evidence="2">Belongs to the enoyl-CoA hydratase/isomerase family.</text>
</comment>
<keyword evidence="3" id="KW-0843">Virulence</keyword>
<dbReference type="OrthoDB" id="10253869at2759"/>
<protein>
    <submittedName>
        <fullName evidence="4">ClpP/crotonase-like domain-containing protein</fullName>
    </submittedName>
</protein>
<evidence type="ECO:0000313" key="5">
    <source>
        <dbReference type="Proteomes" id="UP000813461"/>
    </source>
</evidence>
<name>A0A8K0R1L7_9PLEO</name>
<dbReference type="InterPro" id="IPR001753">
    <property type="entry name" value="Enoyl-CoA_hydra/iso"/>
</dbReference>
<evidence type="ECO:0000256" key="3">
    <source>
        <dbReference type="ARBA" id="ARBA00023026"/>
    </source>
</evidence>
<dbReference type="InterPro" id="IPR029045">
    <property type="entry name" value="ClpP/crotonase-like_dom_sf"/>
</dbReference>
<gene>
    <name evidence="4" type="ORF">FB567DRAFT_113007</name>
</gene>
<comment type="caution">
    <text evidence="4">The sequence shown here is derived from an EMBL/GenBank/DDBJ whole genome shotgun (WGS) entry which is preliminary data.</text>
</comment>
<dbReference type="Pfam" id="PF00378">
    <property type="entry name" value="ECH_1"/>
    <property type="match status" value="1"/>
</dbReference>
<dbReference type="SUPFAM" id="SSF52096">
    <property type="entry name" value="ClpP/crotonase"/>
    <property type="match status" value="1"/>
</dbReference>
<proteinExistence type="inferred from homology"/>
<dbReference type="Gene3D" id="3.90.226.10">
    <property type="entry name" value="2-enoyl-CoA Hydratase, Chain A, domain 1"/>
    <property type="match status" value="1"/>
</dbReference>
<reference evidence="4" key="1">
    <citation type="journal article" date="2021" name="Nat. Commun.">
        <title>Genetic determinants of endophytism in the Arabidopsis root mycobiome.</title>
        <authorList>
            <person name="Mesny F."/>
            <person name="Miyauchi S."/>
            <person name="Thiergart T."/>
            <person name="Pickel B."/>
            <person name="Atanasova L."/>
            <person name="Karlsson M."/>
            <person name="Huettel B."/>
            <person name="Barry K.W."/>
            <person name="Haridas S."/>
            <person name="Chen C."/>
            <person name="Bauer D."/>
            <person name="Andreopoulos W."/>
            <person name="Pangilinan J."/>
            <person name="LaButti K."/>
            <person name="Riley R."/>
            <person name="Lipzen A."/>
            <person name="Clum A."/>
            <person name="Drula E."/>
            <person name="Henrissat B."/>
            <person name="Kohler A."/>
            <person name="Grigoriev I.V."/>
            <person name="Martin F.M."/>
            <person name="Hacquard S."/>
        </authorList>
    </citation>
    <scope>NUCLEOTIDE SEQUENCE</scope>
    <source>
        <strain evidence="4">MPI-SDFR-AT-0120</strain>
    </source>
</reference>
<evidence type="ECO:0000313" key="4">
    <source>
        <dbReference type="EMBL" id="KAH7080778.1"/>
    </source>
</evidence>
<dbReference type="Proteomes" id="UP000813461">
    <property type="component" value="Unassembled WGS sequence"/>
</dbReference>
<dbReference type="EMBL" id="JAGMVJ010000015">
    <property type="protein sequence ID" value="KAH7080778.1"/>
    <property type="molecule type" value="Genomic_DNA"/>
</dbReference>
<dbReference type="InterPro" id="IPR051683">
    <property type="entry name" value="Enoyl-CoA_Hydratase/Isomerase"/>
</dbReference>
<sequence length="273" mass="29996">MDDHVTSRRDGSALFLTLNNVAKANSVSANMLHSLQVAFESADQDDEITAVVLTGNGKFFCTGMDFSSDGDANAELSPELHDQKYHKAVRLFDTISSCTKTTIALVNGSCYGGGNGIVFACDIRIAVRGAKFVLSEVKRGLSPATISRYLVREWGTSLAREAMVTGRVVGIEELFPLRAVHHAVEDIVEGQKRVVEVLEGLKSCAPRAVAQSKRLVNAVYEENSRESGQVIKEVFLDMTKPSDEADYGISQFRKGVRTVDWESWYKSRTIPKL</sequence>
<dbReference type="PANTHER" id="PTHR42964:SF1">
    <property type="entry name" value="POLYKETIDE BIOSYNTHESIS ENOYL-COA HYDRATASE PKSH-RELATED"/>
    <property type="match status" value="1"/>
</dbReference>
<accession>A0A8K0R1L7</accession>
<evidence type="ECO:0000256" key="1">
    <source>
        <dbReference type="ARBA" id="ARBA00004685"/>
    </source>
</evidence>
<evidence type="ECO:0000256" key="2">
    <source>
        <dbReference type="ARBA" id="ARBA00005254"/>
    </source>
</evidence>
<keyword evidence="5" id="KW-1185">Reference proteome</keyword>
<dbReference type="CDD" id="cd06558">
    <property type="entry name" value="crotonase-like"/>
    <property type="match status" value="1"/>
</dbReference>
<comment type="pathway">
    <text evidence="1">Mycotoxin biosynthesis.</text>
</comment>